<name>A0A8D8M6Z5_9HEMI</name>
<protein>
    <submittedName>
        <fullName evidence="1">Uncharacterized protein</fullName>
    </submittedName>
</protein>
<dbReference type="EMBL" id="HBUF01051453">
    <property type="protein sequence ID" value="CAG6621973.1"/>
    <property type="molecule type" value="Transcribed_RNA"/>
</dbReference>
<reference evidence="1" key="1">
    <citation type="submission" date="2021-05" db="EMBL/GenBank/DDBJ databases">
        <authorList>
            <person name="Alioto T."/>
            <person name="Alioto T."/>
            <person name="Gomez Garrido J."/>
        </authorList>
    </citation>
    <scope>NUCLEOTIDE SEQUENCE</scope>
</reference>
<accession>A0A8D8M6Z5</accession>
<sequence>MSDLYSGLSRRVGTNLQRLWNSSLLVCPLDKYRFEHCRATQRPPVFFTEHEKGTFRNFGMMRQLLLKLLKGNKRTESINRPGNWERIAQAYYYTSSILYSLRKPCQILRNLSFEILILLVFY</sequence>
<evidence type="ECO:0000313" key="1">
    <source>
        <dbReference type="EMBL" id="CAG6621973.1"/>
    </source>
</evidence>
<organism evidence="1">
    <name type="scientific">Cacopsylla melanoneura</name>
    <dbReference type="NCBI Taxonomy" id="428564"/>
    <lineage>
        <taxon>Eukaryota</taxon>
        <taxon>Metazoa</taxon>
        <taxon>Ecdysozoa</taxon>
        <taxon>Arthropoda</taxon>
        <taxon>Hexapoda</taxon>
        <taxon>Insecta</taxon>
        <taxon>Pterygota</taxon>
        <taxon>Neoptera</taxon>
        <taxon>Paraneoptera</taxon>
        <taxon>Hemiptera</taxon>
        <taxon>Sternorrhyncha</taxon>
        <taxon>Psylloidea</taxon>
        <taxon>Psyllidae</taxon>
        <taxon>Psyllinae</taxon>
        <taxon>Cacopsylla</taxon>
    </lineage>
</organism>
<proteinExistence type="predicted"/>
<dbReference type="EMBL" id="HBUF01408276">
    <property type="protein sequence ID" value="CAG6738518.1"/>
    <property type="molecule type" value="Transcribed_RNA"/>
</dbReference>
<dbReference type="AlphaFoldDB" id="A0A8D8M6Z5"/>